<reference evidence="2" key="1">
    <citation type="submission" date="2022-08" db="EMBL/GenBank/DDBJ databases">
        <title>Draft genome sequencing of Roseisolibacter agri AW1220.</title>
        <authorList>
            <person name="Tobiishi Y."/>
            <person name="Tonouchi A."/>
        </authorList>
    </citation>
    <scope>NUCLEOTIDE SEQUENCE</scope>
    <source>
        <strain evidence="2">AW1220</strain>
    </source>
</reference>
<dbReference type="SUPFAM" id="SSF159894">
    <property type="entry name" value="YgaC/TfoX-N like"/>
    <property type="match status" value="1"/>
</dbReference>
<dbReference type="Pfam" id="PF04993">
    <property type="entry name" value="TfoX_N"/>
    <property type="match status" value="1"/>
</dbReference>
<accession>A0AA37Q752</accession>
<gene>
    <name evidence="2" type="ORF">rosag_01290</name>
</gene>
<comment type="caution">
    <text evidence="2">The sequence shown here is derived from an EMBL/GenBank/DDBJ whole genome shotgun (WGS) entry which is preliminary data.</text>
</comment>
<evidence type="ECO:0000313" key="2">
    <source>
        <dbReference type="EMBL" id="GLC23616.1"/>
    </source>
</evidence>
<evidence type="ECO:0000313" key="3">
    <source>
        <dbReference type="Proteomes" id="UP001161325"/>
    </source>
</evidence>
<organism evidence="2 3">
    <name type="scientific">Roseisolibacter agri</name>
    <dbReference type="NCBI Taxonomy" id="2014610"/>
    <lineage>
        <taxon>Bacteria</taxon>
        <taxon>Pseudomonadati</taxon>
        <taxon>Gemmatimonadota</taxon>
        <taxon>Gemmatimonadia</taxon>
        <taxon>Gemmatimonadales</taxon>
        <taxon>Gemmatimonadaceae</taxon>
        <taxon>Roseisolibacter</taxon>
    </lineage>
</organism>
<dbReference type="EMBL" id="BRXS01000001">
    <property type="protein sequence ID" value="GLC23616.1"/>
    <property type="molecule type" value="Genomic_DNA"/>
</dbReference>
<dbReference type="AlphaFoldDB" id="A0AA37Q752"/>
<dbReference type="Proteomes" id="UP001161325">
    <property type="component" value="Unassembled WGS sequence"/>
</dbReference>
<feature type="domain" description="TfoX N-terminal" evidence="1">
    <location>
        <begin position="21"/>
        <end position="104"/>
    </location>
</feature>
<keyword evidence="3" id="KW-1185">Reference proteome</keyword>
<name>A0AA37Q752_9BACT</name>
<dbReference type="Gene3D" id="3.30.1460.30">
    <property type="entry name" value="YgaC/TfoX-N like chaperone"/>
    <property type="match status" value="1"/>
</dbReference>
<proteinExistence type="predicted"/>
<sequence>MSYDQGLVVRVASALDSLGARGVRQKNVFGGRGFLVGKTTFVIVWGEGVLVKVPAAEYEAARAAPGVTPFQPDGTRPMGTWLVVSAESVADDPELQEWVARGLRTVR</sequence>
<dbReference type="InterPro" id="IPR007076">
    <property type="entry name" value="TfoX_N"/>
</dbReference>
<protein>
    <recommendedName>
        <fullName evidence="1">TfoX N-terminal domain-containing protein</fullName>
    </recommendedName>
</protein>
<evidence type="ECO:0000259" key="1">
    <source>
        <dbReference type="Pfam" id="PF04993"/>
    </source>
</evidence>
<dbReference type="RefSeq" id="WP_284348054.1">
    <property type="nucleotide sequence ID" value="NZ_BRXS01000001.1"/>
</dbReference>